<dbReference type="Gene3D" id="4.10.480.10">
    <property type="entry name" value="Cytochrome-c3 hydrogenase, C-terminal domain"/>
    <property type="match status" value="1"/>
</dbReference>
<evidence type="ECO:0000256" key="1">
    <source>
        <dbReference type="ARBA" id="ARBA00001927"/>
    </source>
</evidence>
<dbReference type="InterPro" id="IPR027394">
    <property type="entry name" value="Cytochrome-c3_hydrogenase_C"/>
</dbReference>
<accession>A0ABT1Y7R2</accession>
<dbReference type="InterPro" id="IPR037148">
    <property type="entry name" value="NiFe-Hase_small_C_sf"/>
</dbReference>
<comment type="subunit">
    <text evidence="5">Heterodimer of a large and a small subunit.</text>
</comment>
<keyword evidence="12" id="KW-0003">3Fe-4S</keyword>
<dbReference type="InterPro" id="IPR006137">
    <property type="entry name" value="NADH_UbQ_OxRdtase-like_20kDa"/>
</dbReference>
<comment type="caution">
    <text evidence="15">The sequence shown here is derived from an EMBL/GenBank/DDBJ whole genome shotgun (WGS) entry which is preliminary data.</text>
</comment>
<evidence type="ECO:0000256" key="12">
    <source>
        <dbReference type="ARBA" id="ARBA00023291"/>
    </source>
</evidence>
<dbReference type="Pfam" id="PF14720">
    <property type="entry name" value="NiFe_hyd_SSU_C"/>
    <property type="match status" value="1"/>
</dbReference>
<feature type="domain" description="NADH:ubiquinone oxidoreductase-like 20kDa subunit" evidence="13">
    <location>
        <begin position="47"/>
        <end position="194"/>
    </location>
</feature>
<evidence type="ECO:0000256" key="7">
    <source>
        <dbReference type="ARBA" id="ARBA00022723"/>
    </source>
</evidence>
<dbReference type="PRINTS" id="PR00614">
    <property type="entry name" value="NIHGNASESMLL"/>
</dbReference>
<comment type="similarity">
    <text evidence="4">Belongs to the [NiFe]/[NiFeSe] hydrogenase small subunit family.</text>
</comment>
<reference evidence="15 16" key="1">
    <citation type="submission" date="2022-08" db="EMBL/GenBank/DDBJ databases">
        <title>Proteogenomics of the novel Dehalobacterium formicoaceticum strain EZ94 highlights a key role of methyltransferases during anaerobic dichloromethane degradation.</title>
        <authorList>
            <person name="Wasmund K."/>
        </authorList>
    </citation>
    <scope>NUCLEOTIDE SEQUENCE [LARGE SCALE GENOMIC DNA]</scope>
    <source>
        <strain evidence="15 16">EZ94</strain>
    </source>
</reference>
<dbReference type="PANTHER" id="PTHR30013">
    <property type="entry name" value="NIFE / NIFESE HYDROGENASE SMALL SUBUNIT FAMILY MEMBER"/>
    <property type="match status" value="1"/>
</dbReference>
<evidence type="ECO:0000256" key="4">
    <source>
        <dbReference type="ARBA" id="ARBA00006605"/>
    </source>
</evidence>
<evidence type="ECO:0000256" key="6">
    <source>
        <dbReference type="ARBA" id="ARBA00022485"/>
    </source>
</evidence>
<dbReference type="EMBL" id="JANPWE010000008">
    <property type="protein sequence ID" value="MCR6546593.1"/>
    <property type="molecule type" value="Genomic_DNA"/>
</dbReference>
<dbReference type="Pfam" id="PF01058">
    <property type="entry name" value="Oxidored_q6"/>
    <property type="match status" value="1"/>
</dbReference>
<keyword evidence="6" id="KW-0004">4Fe-4S</keyword>
<keyword evidence="10" id="KW-0408">Iron</keyword>
<evidence type="ECO:0000256" key="2">
    <source>
        <dbReference type="ARBA" id="ARBA00001966"/>
    </source>
</evidence>
<organism evidence="15 16">
    <name type="scientific">Dehalobacterium formicoaceticum</name>
    <dbReference type="NCBI Taxonomy" id="51515"/>
    <lineage>
        <taxon>Bacteria</taxon>
        <taxon>Bacillati</taxon>
        <taxon>Bacillota</taxon>
        <taxon>Clostridia</taxon>
        <taxon>Eubacteriales</taxon>
        <taxon>Peptococcaceae</taxon>
        <taxon>Dehalobacterium</taxon>
    </lineage>
</organism>
<protein>
    <submittedName>
        <fullName evidence="15">Hydrogenase small subunit</fullName>
    </submittedName>
</protein>
<evidence type="ECO:0000256" key="9">
    <source>
        <dbReference type="ARBA" id="ARBA00023002"/>
    </source>
</evidence>
<comment type="subcellular location">
    <subcellularLocation>
        <location evidence="3">Cell envelope</location>
    </subcellularLocation>
</comment>
<name>A0ABT1Y7R2_9FIRM</name>
<evidence type="ECO:0000256" key="11">
    <source>
        <dbReference type="ARBA" id="ARBA00023014"/>
    </source>
</evidence>
<evidence type="ECO:0000259" key="14">
    <source>
        <dbReference type="Pfam" id="PF14720"/>
    </source>
</evidence>
<evidence type="ECO:0000313" key="16">
    <source>
        <dbReference type="Proteomes" id="UP001524944"/>
    </source>
</evidence>
<keyword evidence="9" id="KW-0560">Oxidoreductase</keyword>
<feature type="domain" description="Cytochrome-c3 hydrogenase C-terminal" evidence="14">
    <location>
        <begin position="212"/>
        <end position="289"/>
    </location>
</feature>
<keyword evidence="16" id="KW-1185">Reference proteome</keyword>
<dbReference type="SUPFAM" id="SSF56770">
    <property type="entry name" value="HydA/Nqo6-like"/>
    <property type="match status" value="1"/>
</dbReference>
<sequence length="310" mass="34290">MSKRSITCPEYQERLNTAATLVDTVKTQIRQGAIKKKNFVWLELTGCSGNIISLLDGSNPDFKYLISQMTYFIFNNSLSASEGQNAMEQLFGVLGSDFILAVEGAVATKNNGLYNIIGRLNGKAVTALDAVQILGAEASYVIAIGACATHGGVSAARPNPAECVGVQSVLNRKVIKLTGCPCHPDWFMGTLAHILLYGEPELDSRDRPLLFYSTLIHDRCPRRSYFDQGIFAEKLGDKTCMFKLGCRGPVTRTDCPIRQWNEYVNWPVEDDTPCIGCAQFGFPDAMEPFISYNTTRNSTREVNDDQENRD</sequence>
<gene>
    <name evidence="15" type="ORF">NVS47_13910</name>
</gene>
<dbReference type="InterPro" id="IPR037024">
    <property type="entry name" value="NiFe_Hase_small_N_sf"/>
</dbReference>
<keyword evidence="8" id="KW-0732">Signal</keyword>
<evidence type="ECO:0000259" key="13">
    <source>
        <dbReference type="Pfam" id="PF01058"/>
    </source>
</evidence>
<evidence type="ECO:0000256" key="3">
    <source>
        <dbReference type="ARBA" id="ARBA00004196"/>
    </source>
</evidence>
<keyword evidence="11" id="KW-0411">Iron-sulfur</keyword>
<keyword evidence="7" id="KW-0479">Metal-binding</keyword>
<dbReference type="Proteomes" id="UP001524944">
    <property type="component" value="Unassembled WGS sequence"/>
</dbReference>
<dbReference type="PIRSF" id="PIRSF000310">
    <property type="entry name" value="NiFe_hyd_ssu"/>
    <property type="match status" value="1"/>
</dbReference>
<dbReference type="PANTHER" id="PTHR30013:SF7">
    <property type="entry name" value="HYDROGENASE-2 SMALL CHAIN"/>
    <property type="match status" value="1"/>
</dbReference>
<evidence type="ECO:0000256" key="8">
    <source>
        <dbReference type="ARBA" id="ARBA00022729"/>
    </source>
</evidence>
<comment type="cofactor">
    <cofactor evidence="2">
        <name>[4Fe-4S] cluster</name>
        <dbReference type="ChEBI" id="CHEBI:49883"/>
    </cofactor>
</comment>
<evidence type="ECO:0000313" key="15">
    <source>
        <dbReference type="EMBL" id="MCR6546593.1"/>
    </source>
</evidence>
<comment type="cofactor">
    <cofactor evidence="1">
        <name>[3Fe-4S] cluster</name>
        <dbReference type="ChEBI" id="CHEBI:21137"/>
    </cofactor>
</comment>
<evidence type="ECO:0000256" key="5">
    <source>
        <dbReference type="ARBA" id="ARBA00011771"/>
    </source>
</evidence>
<dbReference type="NCBIfam" id="TIGR00391">
    <property type="entry name" value="hydA"/>
    <property type="match status" value="1"/>
</dbReference>
<dbReference type="RefSeq" id="WP_257913923.1">
    <property type="nucleotide sequence ID" value="NZ_JANPWE010000008.1"/>
</dbReference>
<evidence type="ECO:0000256" key="10">
    <source>
        <dbReference type="ARBA" id="ARBA00023004"/>
    </source>
</evidence>
<dbReference type="InterPro" id="IPR001821">
    <property type="entry name" value="NiFe_hydrogenase_ssu"/>
</dbReference>
<dbReference type="Gene3D" id="3.40.50.700">
    <property type="entry name" value="NADH:ubiquinone oxidoreductase-like, 20kDa subunit"/>
    <property type="match status" value="1"/>
</dbReference>
<proteinExistence type="inferred from homology"/>